<dbReference type="Proteomes" id="UP001139981">
    <property type="component" value="Unassembled WGS sequence"/>
</dbReference>
<protein>
    <submittedName>
        <fullName evidence="1">Uncharacterized protein</fullName>
    </submittedName>
</protein>
<gene>
    <name evidence="1" type="ORF">IWW38_004856</name>
</gene>
<sequence>MAVNVHRLDRQLKCACADRDRLEEFNRELVQKLDRANSERVRAQQECNAMSLRTSATVSRAAGRSSLTTPTRGTDWDDLESIKREMDRCSRKNNAFFENVVRLCRVLNQHTIDRTLAEYSSEPPATGTAEEASGGNQSENVYCTLLLDMADVFDARADLDDRMSIRGNFSNLAAAVRRRLNEKEAQLKLLRAELKALRQTVSESNNISSGNNATDEALRRAKRGVSELETQLTEAHEQLTTQQANVRSLNDNISRLRQQCVSADSDLQEARLERDGWHQQYVACEQTLNYQIEENDRLSEALKAQGQRLRTRTTEEFVVVSRQSYRDRSAAVDWDRLRAEWTAAVRQEDAEIWRNKEFLLRQACGSQLDMYRWALRVWADIARGIVANRADSDNGNGNGNGEKKKALHNAVAELESHVEAAVRETNALHERQQASAAQPSSGGKTNRANFVESLSQIAQDLSRDFAGSWRDNVRSCIVAIASCVSSGTLRYTTTSAEASPISATSSSSSSSAAVAAAAAVASFPRVSEEQKAMIREHIARREDKLK</sequence>
<reference evidence="1" key="1">
    <citation type="submission" date="2022-07" db="EMBL/GenBank/DDBJ databases">
        <title>Phylogenomic reconstructions and comparative analyses of Kickxellomycotina fungi.</title>
        <authorList>
            <person name="Reynolds N.K."/>
            <person name="Stajich J.E."/>
            <person name="Barry K."/>
            <person name="Grigoriev I.V."/>
            <person name="Crous P."/>
            <person name="Smith M.E."/>
        </authorList>
    </citation>
    <scope>NUCLEOTIDE SEQUENCE</scope>
    <source>
        <strain evidence="1">CBS 190363</strain>
    </source>
</reference>
<comment type="caution">
    <text evidence="1">The sequence shown here is derived from an EMBL/GenBank/DDBJ whole genome shotgun (WGS) entry which is preliminary data.</text>
</comment>
<keyword evidence="2" id="KW-1185">Reference proteome</keyword>
<accession>A0ACC1LWE1</accession>
<dbReference type="EMBL" id="JANBVB010001958">
    <property type="protein sequence ID" value="KAJ2888955.1"/>
    <property type="molecule type" value="Genomic_DNA"/>
</dbReference>
<evidence type="ECO:0000313" key="2">
    <source>
        <dbReference type="Proteomes" id="UP001139981"/>
    </source>
</evidence>
<proteinExistence type="predicted"/>
<evidence type="ECO:0000313" key="1">
    <source>
        <dbReference type="EMBL" id="KAJ2888955.1"/>
    </source>
</evidence>
<name>A0ACC1LWE1_9FUNG</name>
<feature type="non-terminal residue" evidence="1">
    <location>
        <position position="546"/>
    </location>
</feature>
<organism evidence="1 2">
    <name type="scientific">Coemansia aciculifera</name>
    <dbReference type="NCBI Taxonomy" id="417176"/>
    <lineage>
        <taxon>Eukaryota</taxon>
        <taxon>Fungi</taxon>
        <taxon>Fungi incertae sedis</taxon>
        <taxon>Zoopagomycota</taxon>
        <taxon>Kickxellomycotina</taxon>
        <taxon>Kickxellomycetes</taxon>
        <taxon>Kickxellales</taxon>
        <taxon>Kickxellaceae</taxon>
        <taxon>Coemansia</taxon>
    </lineage>
</organism>